<accession>A0AAD3XPG5</accession>
<proteinExistence type="predicted"/>
<evidence type="ECO:0000313" key="1">
    <source>
        <dbReference type="EMBL" id="GMH11716.1"/>
    </source>
</evidence>
<dbReference type="EMBL" id="BSYO01000011">
    <property type="protein sequence ID" value="GMH11716.1"/>
    <property type="molecule type" value="Genomic_DNA"/>
</dbReference>
<sequence>MSLDLLMGINLRSSRYEFDVAKQTAPDGKTPRQDLWCPLWLKVRRSSCGALQSNPGSALDKLEIAQYTPPEAANQTQSLIASYIAGQKDHCWELKSASTPFKLPMLQPKSSHVYFINA</sequence>
<dbReference type="Proteomes" id="UP001279734">
    <property type="component" value="Unassembled WGS sequence"/>
</dbReference>
<name>A0AAD3XPG5_NEPGR</name>
<evidence type="ECO:0000313" key="2">
    <source>
        <dbReference type="Proteomes" id="UP001279734"/>
    </source>
</evidence>
<gene>
    <name evidence="1" type="ORF">Nepgr_013557</name>
</gene>
<reference evidence="1" key="1">
    <citation type="submission" date="2023-05" db="EMBL/GenBank/DDBJ databases">
        <title>Nepenthes gracilis genome sequencing.</title>
        <authorList>
            <person name="Fukushima K."/>
        </authorList>
    </citation>
    <scope>NUCLEOTIDE SEQUENCE</scope>
    <source>
        <strain evidence="1">SING2019-196</strain>
    </source>
</reference>
<comment type="caution">
    <text evidence="1">The sequence shown here is derived from an EMBL/GenBank/DDBJ whole genome shotgun (WGS) entry which is preliminary data.</text>
</comment>
<dbReference type="AlphaFoldDB" id="A0AAD3XPG5"/>
<keyword evidence="2" id="KW-1185">Reference proteome</keyword>
<organism evidence="1 2">
    <name type="scientific">Nepenthes gracilis</name>
    <name type="common">Slender pitcher plant</name>
    <dbReference type="NCBI Taxonomy" id="150966"/>
    <lineage>
        <taxon>Eukaryota</taxon>
        <taxon>Viridiplantae</taxon>
        <taxon>Streptophyta</taxon>
        <taxon>Embryophyta</taxon>
        <taxon>Tracheophyta</taxon>
        <taxon>Spermatophyta</taxon>
        <taxon>Magnoliopsida</taxon>
        <taxon>eudicotyledons</taxon>
        <taxon>Gunneridae</taxon>
        <taxon>Pentapetalae</taxon>
        <taxon>Caryophyllales</taxon>
        <taxon>Nepenthaceae</taxon>
        <taxon>Nepenthes</taxon>
    </lineage>
</organism>
<protein>
    <submittedName>
        <fullName evidence="1">Uncharacterized protein</fullName>
    </submittedName>
</protein>